<dbReference type="STRING" id="568069.A0A1J1HMR8"/>
<sequence length="124" mass="14863">MAAREPAKRIIQQVRPILSVDREEARQRVINLYKAWHRTAPFIVEKFDIPKSVPQVRQKLKEEFIKNKDVSDVRVIDMLVIKGQMELKEITKIWKQKGHIMRYWQESIEYKPNDFLSKFMSGHN</sequence>
<keyword evidence="8" id="KW-0249">Electron transport</keyword>
<dbReference type="OrthoDB" id="14535at2759"/>
<evidence type="ECO:0000256" key="5">
    <source>
        <dbReference type="ARBA" id="ARBA00022448"/>
    </source>
</evidence>
<dbReference type="PANTHER" id="PTHR12964:SF0">
    <property type="entry name" value="NADH DEHYDROGENASE [UBIQUINONE] 1 ALPHA SUBCOMPLEX SUBUNIT 6"/>
    <property type="match status" value="1"/>
</dbReference>
<protein>
    <recommendedName>
        <fullName evidence="4">NADH dehydrogenase [ubiquinone] 1 alpha subcomplex subunit 6</fullName>
    </recommendedName>
    <alternativeName>
        <fullName evidence="11">Complex I-B14</fullName>
    </alternativeName>
    <alternativeName>
        <fullName evidence="12">NADH-ubiquinone oxidoreductase B14 subunit</fullName>
    </alternativeName>
</protein>
<evidence type="ECO:0000256" key="13">
    <source>
        <dbReference type="ARBA" id="ARBA00046116"/>
    </source>
</evidence>
<evidence type="ECO:0000256" key="7">
    <source>
        <dbReference type="ARBA" id="ARBA00022792"/>
    </source>
</evidence>
<dbReference type="InterPro" id="IPR016488">
    <property type="entry name" value="NADH_Ub_cplx-1_asu_su-6"/>
</dbReference>
<accession>A0A1J1HMR8</accession>
<evidence type="ECO:0000256" key="8">
    <source>
        <dbReference type="ARBA" id="ARBA00022982"/>
    </source>
</evidence>
<evidence type="ECO:0000256" key="12">
    <source>
        <dbReference type="ARBA" id="ARBA00032352"/>
    </source>
</evidence>
<feature type="domain" description="Complex 1 LYR protein" evidence="14">
    <location>
        <begin position="27"/>
        <end position="89"/>
    </location>
</feature>
<dbReference type="Proteomes" id="UP000183832">
    <property type="component" value="Unassembled WGS sequence"/>
</dbReference>
<comment type="similarity">
    <text evidence="2">Belongs to the complex I LYR family.</text>
</comment>
<dbReference type="Pfam" id="PF05347">
    <property type="entry name" value="Complex1_LYR"/>
    <property type="match status" value="1"/>
</dbReference>
<evidence type="ECO:0000256" key="1">
    <source>
        <dbReference type="ARBA" id="ARBA00004443"/>
    </source>
</evidence>
<reference evidence="15 16" key="1">
    <citation type="submission" date="2015-04" db="EMBL/GenBank/DDBJ databases">
        <authorList>
            <person name="Syromyatnikov M.Y."/>
            <person name="Popov V.N."/>
        </authorList>
    </citation>
    <scope>NUCLEOTIDE SEQUENCE [LARGE SCALE GENOMIC DNA]</scope>
</reference>
<gene>
    <name evidence="15" type="ORF">CLUMA_CG001537</name>
</gene>
<dbReference type="CDD" id="cd20266">
    <property type="entry name" value="Complex1_LYR_NDUFA6_LYRM6"/>
    <property type="match status" value="1"/>
</dbReference>
<dbReference type="InterPro" id="IPR008011">
    <property type="entry name" value="Complex1_LYR_dom"/>
</dbReference>
<evidence type="ECO:0000313" key="15">
    <source>
        <dbReference type="EMBL" id="CRK87758.1"/>
    </source>
</evidence>
<comment type="subcellular location">
    <subcellularLocation>
        <location evidence="1">Mitochondrion inner membrane</location>
        <topology evidence="1">Peripheral membrane protein</topology>
        <orientation evidence="1">Matrix side</orientation>
    </subcellularLocation>
</comment>
<dbReference type="EMBL" id="CVRI01000005">
    <property type="protein sequence ID" value="CRK87758.1"/>
    <property type="molecule type" value="Genomic_DNA"/>
</dbReference>
<evidence type="ECO:0000256" key="11">
    <source>
        <dbReference type="ARBA" id="ARBA00030213"/>
    </source>
</evidence>
<keyword evidence="9" id="KW-0496">Mitochondrion</keyword>
<evidence type="ECO:0000313" key="16">
    <source>
        <dbReference type="Proteomes" id="UP000183832"/>
    </source>
</evidence>
<comment type="subunit">
    <text evidence="3">Mammalian complex I is composed of 45 different subunits.</text>
</comment>
<keyword evidence="16" id="KW-1185">Reference proteome</keyword>
<dbReference type="PANTHER" id="PTHR12964">
    <property type="entry name" value="NADH-UBIQUINONE OXIDOREDUCTASE B14 SUBUNIT"/>
    <property type="match status" value="1"/>
</dbReference>
<keyword evidence="7" id="KW-0999">Mitochondrion inner membrane</keyword>
<dbReference type="GO" id="GO:0006979">
    <property type="term" value="P:response to oxidative stress"/>
    <property type="evidence" value="ECO:0007669"/>
    <property type="project" value="TreeGrafter"/>
</dbReference>
<dbReference type="AlphaFoldDB" id="A0A1J1HMR8"/>
<evidence type="ECO:0000256" key="4">
    <source>
        <dbReference type="ARBA" id="ARBA00016386"/>
    </source>
</evidence>
<evidence type="ECO:0000259" key="14">
    <source>
        <dbReference type="Pfam" id="PF05347"/>
    </source>
</evidence>
<proteinExistence type="inferred from homology"/>
<keyword evidence="10" id="KW-0472">Membrane</keyword>
<dbReference type="PIRSF" id="PIRSF006643">
    <property type="entry name" value="NDUA6"/>
    <property type="match status" value="1"/>
</dbReference>
<organism evidence="15 16">
    <name type="scientific">Clunio marinus</name>
    <dbReference type="NCBI Taxonomy" id="568069"/>
    <lineage>
        <taxon>Eukaryota</taxon>
        <taxon>Metazoa</taxon>
        <taxon>Ecdysozoa</taxon>
        <taxon>Arthropoda</taxon>
        <taxon>Hexapoda</taxon>
        <taxon>Insecta</taxon>
        <taxon>Pterygota</taxon>
        <taxon>Neoptera</taxon>
        <taxon>Endopterygota</taxon>
        <taxon>Diptera</taxon>
        <taxon>Nematocera</taxon>
        <taxon>Chironomoidea</taxon>
        <taxon>Chironomidae</taxon>
        <taxon>Clunio</taxon>
    </lineage>
</organism>
<keyword evidence="5" id="KW-0813">Transport</keyword>
<evidence type="ECO:0000256" key="10">
    <source>
        <dbReference type="ARBA" id="ARBA00023136"/>
    </source>
</evidence>
<dbReference type="GO" id="GO:0005743">
    <property type="term" value="C:mitochondrial inner membrane"/>
    <property type="evidence" value="ECO:0007669"/>
    <property type="project" value="UniProtKB-SubCell"/>
</dbReference>
<evidence type="ECO:0000256" key="3">
    <source>
        <dbReference type="ARBA" id="ARBA00011790"/>
    </source>
</evidence>
<evidence type="ECO:0000256" key="9">
    <source>
        <dbReference type="ARBA" id="ARBA00023128"/>
    </source>
</evidence>
<keyword evidence="6" id="KW-0679">Respiratory chain</keyword>
<dbReference type="GO" id="GO:0045271">
    <property type="term" value="C:respiratory chain complex I"/>
    <property type="evidence" value="ECO:0007669"/>
    <property type="project" value="InterPro"/>
</dbReference>
<comment type="function">
    <text evidence="13">Accessory subunit of the mitochondrial membrane respiratory chain NADH dehydrogenase (Complex I), that is believed to be not involved in catalysis. Required for proper complex I assembly. Complex I functions in the transfer of electrons from NADH to the respiratory chain. The immediate electron acceptor for the enzyme is believed to be ubiquinone.</text>
</comment>
<evidence type="ECO:0000256" key="6">
    <source>
        <dbReference type="ARBA" id="ARBA00022660"/>
    </source>
</evidence>
<name>A0A1J1HMR8_9DIPT</name>
<dbReference type="InterPro" id="IPR045299">
    <property type="entry name" value="Complex1_LYR_NDUFA6_LYRM6"/>
</dbReference>
<evidence type="ECO:0000256" key="2">
    <source>
        <dbReference type="ARBA" id="ARBA00009508"/>
    </source>
</evidence>